<evidence type="ECO:0000313" key="1">
    <source>
        <dbReference type="EMBL" id="PIK45952.1"/>
    </source>
</evidence>
<evidence type="ECO:0000313" key="2">
    <source>
        <dbReference type="Proteomes" id="UP000230750"/>
    </source>
</evidence>
<gene>
    <name evidence="1" type="ORF">BSL78_17160</name>
</gene>
<dbReference type="EMBL" id="MRZV01000673">
    <property type="protein sequence ID" value="PIK45952.1"/>
    <property type="molecule type" value="Genomic_DNA"/>
</dbReference>
<dbReference type="AlphaFoldDB" id="A0A2G8KDA0"/>
<name>A0A2G8KDA0_STIJA</name>
<keyword evidence="2" id="KW-1185">Reference proteome</keyword>
<organism evidence="1 2">
    <name type="scientific">Stichopus japonicus</name>
    <name type="common">Sea cucumber</name>
    <dbReference type="NCBI Taxonomy" id="307972"/>
    <lineage>
        <taxon>Eukaryota</taxon>
        <taxon>Metazoa</taxon>
        <taxon>Echinodermata</taxon>
        <taxon>Eleutherozoa</taxon>
        <taxon>Echinozoa</taxon>
        <taxon>Holothuroidea</taxon>
        <taxon>Aspidochirotacea</taxon>
        <taxon>Aspidochirotida</taxon>
        <taxon>Stichopodidae</taxon>
        <taxon>Apostichopus</taxon>
    </lineage>
</organism>
<proteinExistence type="predicted"/>
<protein>
    <submittedName>
        <fullName evidence="1">Uncharacterized protein</fullName>
    </submittedName>
</protein>
<sequence>MLVHRQSCSLGSGKLVHILLTVRLQIQKRLRPKLQMLVHRQSCSLGMDKLVHILLDSETTDSKRLRPKLQIWSTESCSLGSGQAGHILLDSETTDSKATSAQVADVGPQAKLLSRQWDKLVHILLDSETTDSKATSAQVADVGPQAKLLSRQWDKLVLRNGVLFRRIQDTVSSISTYSAQCHRATAFKGLHSDVGHVWTDSTGPKCSCLLGTNAVLVRRVFEGRPRLQRQQGELQSLQGDRWSYFV</sequence>
<dbReference type="Proteomes" id="UP000230750">
    <property type="component" value="Unassembled WGS sequence"/>
</dbReference>
<comment type="caution">
    <text evidence="1">The sequence shown here is derived from an EMBL/GenBank/DDBJ whole genome shotgun (WGS) entry which is preliminary data.</text>
</comment>
<accession>A0A2G8KDA0</accession>
<reference evidence="1 2" key="1">
    <citation type="journal article" date="2017" name="PLoS Biol.">
        <title>The sea cucumber genome provides insights into morphological evolution and visceral regeneration.</title>
        <authorList>
            <person name="Zhang X."/>
            <person name="Sun L."/>
            <person name="Yuan J."/>
            <person name="Sun Y."/>
            <person name="Gao Y."/>
            <person name="Zhang L."/>
            <person name="Li S."/>
            <person name="Dai H."/>
            <person name="Hamel J.F."/>
            <person name="Liu C."/>
            <person name="Yu Y."/>
            <person name="Liu S."/>
            <person name="Lin W."/>
            <person name="Guo K."/>
            <person name="Jin S."/>
            <person name="Xu P."/>
            <person name="Storey K.B."/>
            <person name="Huan P."/>
            <person name="Zhang T."/>
            <person name="Zhou Y."/>
            <person name="Zhang J."/>
            <person name="Lin C."/>
            <person name="Li X."/>
            <person name="Xing L."/>
            <person name="Huo D."/>
            <person name="Sun M."/>
            <person name="Wang L."/>
            <person name="Mercier A."/>
            <person name="Li F."/>
            <person name="Yang H."/>
            <person name="Xiang J."/>
        </authorList>
    </citation>
    <scope>NUCLEOTIDE SEQUENCE [LARGE SCALE GENOMIC DNA]</scope>
    <source>
        <strain evidence="1">Shaxun</strain>
        <tissue evidence="1">Muscle</tissue>
    </source>
</reference>